<sequence>MSKISSYVLLFLTLKMPAITPIHKAAFDAIDTLHFTQVVMSEVCKDPIAEWYPRIILKINNMLREVGMTGKQAAIAKHYLLGALEIYLSVDGKLSSAMAEYSEQSDTNTLFEEGTIYDKSTQTASNFSLTMLYAAAENNGVQGEFIDRAVEELVNDQDLELSATPYLIRYRLVECCYALEYKEAPLGFYRELVSRGIISCGKYSLNIDTYAKKSELGLSLLFLRAGLLFEFKMLQRAVAVMISLKNNNTIALPSPDPRMSSLEQKHISDYYKRLVDDWFMGEGRRSFMSFQCKGDISIRNVEVFLENMNKYYLHKRMFSGTQGSWLGTLGAFDIAYEHDEEPEMAIYYEENNSRTISEKIRLKYLEYGFSVSARSLYLRYKSVKRERYSQMRYYCFLLLNQKFITPWYLDNNNYYDMALSFDSAMINE</sequence>
<accession>A0AAW7ZSA0</accession>
<dbReference type="EMBL" id="JAUPXB010000001">
    <property type="protein sequence ID" value="MDO7922466.1"/>
    <property type="molecule type" value="Genomic_DNA"/>
</dbReference>
<organism evidence="1 2">
    <name type="scientific">Enterobacter asburiae</name>
    <dbReference type="NCBI Taxonomy" id="61645"/>
    <lineage>
        <taxon>Bacteria</taxon>
        <taxon>Pseudomonadati</taxon>
        <taxon>Pseudomonadota</taxon>
        <taxon>Gammaproteobacteria</taxon>
        <taxon>Enterobacterales</taxon>
        <taxon>Enterobacteriaceae</taxon>
        <taxon>Enterobacter</taxon>
        <taxon>Enterobacter cloacae complex</taxon>
    </lineage>
</organism>
<dbReference type="RefSeq" id="WP_226777965.1">
    <property type="nucleotide sequence ID" value="NZ_CP083834.1"/>
</dbReference>
<evidence type="ECO:0000313" key="1">
    <source>
        <dbReference type="EMBL" id="MDO7922466.1"/>
    </source>
</evidence>
<proteinExistence type="predicted"/>
<protein>
    <recommendedName>
        <fullName evidence="3">LA2681-like HEPN domain-containing protein</fullName>
    </recommendedName>
</protein>
<evidence type="ECO:0008006" key="3">
    <source>
        <dbReference type="Google" id="ProtNLM"/>
    </source>
</evidence>
<gene>
    <name evidence="1" type="ORF">Q5934_13315</name>
</gene>
<evidence type="ECO:0000313" key="2">
    <source>
        <dbReference type="Proteomes" id="UP001176432"/>
    </source>
</evidence>
<comment type="caution">
    <text evidence="1">The sequence shown here is derived from an EMBL/GenBank/DDBJ whole genome shotgun (WGS) entry which is preliminary data.</text>
</comment>
<dbReference type="Proteomes" id="UP001176432">
    <property type="component" value="Unassembled WGS sequence"/>
</dbReference>
<name>A0AAW7ZSA0_ENTAS</name>
<reference evidence="1" key="1">
    <citation type="submission" date="2023-07" db="EMBL/GenBank/DDBJ databases">
        <title>Isolates cultured from stool samples of acute diarrhea patients.</title>
        <authorList>
            <person name="Jiang S."/>
        </authorList>
    </citation>
    <scope>NUCLEOTIDE SEQUENCE</scope>
    <source>
        <strain evidence="1">L4424</strain>
    </source>
</reference>
<dbReference type="AlphaFoldDB" id="A0AAW7ZSA0"/>